<dbReference type="Gene3D" id="1.10.1790.10">
    <property type="entry name" value="PRD domain"/>
    <property type="match status" value="1"/>
</dbReference>
<reference evidence="5 6" key="1">
    <citation type="submission" date="2020-07" db="EMBL/GenBank/DDBJ databases">
        <title>Alkalicella. sp. LB2 genome.</title>
        <authorList>
            <person name="Postec A."/>
            <person name="Quemeneur M."/>
        </authorList>
    </citation>
    <scope>NUCLEOTIDE SEQUENCE [LARGE SCALE GENOMIC DNA]</scope>
    <source>
        <strain evidence="5 6">LB2</strain>
    </source>
</reference>
<evidence type="ECO:0000256" key="1">
    <source>
        <dbReference type="ARBA" id="ARBA00022737"/>
    </source>
</evidence>
<accession>A0A7G9W421</accession>
<protein>
    <submittedName>
        <fullName evidence="5">PRD domain-containing protein</fullName>
    </submittedName>
</protein>
<dbReference type="PANTHER" id="PTHR30185">
    <property type="entry name" value="CRYPTIC BETA-GLUCOSIDE BGL OPERON ANTITERMINATOR"/>
    <property type="match status" value="1"/>
</dbReference>
<dbReference type="InterPro" id="IPR050661">
    <property type="entry name" value="BglG_antiterminators"/>
</dbReference>
<evidence type="ECO:0000313" key="6">
    <source>
        <dbReference type="Proteomes" id="UP000516160"/>
    </source>
</evidence>
<dbReference type="InterPro" id="IPR011608">
    <property type="entry name" value="PRD"/>
</dbReference>
<evidence type="ECO:0000313" key="5">
    <source>
        <dbReference type="EMBL" id="QNO13433.1"/>
    </source>
</evidence>
<evidence type="ECO:0000256" key="2">
    <source>
        <dbReference type="ARBA" id="ARBA00023015"/>
    </source>
</evidence>
<organism evidence="5 6">
    <name type="scientific">Alkalicella caledoniensis</name>
    <dbReference type="NCBI Taxonomy" id="2731377"/>
    <lineage>
        <taxon>Bacteria</taxon>
        <taxon>Bacillati</taxon>
        <taxon>Bacillota</taxon>
        <taxon>Clostridia</taxon>
        <taxon>Eubacteriales</taxon>
        <taxon>Proteinivoracaceae</taxon>
        <taxon>Alkalicella</taxon>
    </lineage>
</organism>
<dbReference type="GO" id="GO:0006355">
    <property type="term" value="P:regulation of DNA-templated transcription"/>
    <property type="evidence" value="ECO:0007669"/>
    <property type="project" value="InterPro"/>
</dbReference>
<dbReference type="PROSITE" id="PS51372">
    <property type="entry name" value="PRD_2"/>
    <property type="match status" value="1"/>
</dbReference>
<feature type="domain" description="PRD" evidence="4">
    <location>
        <begin position="17"/>
        <end position="123"/>
    </location>
</feature>
<keyword evidence="2" id="KW-0805">Transcription regulation</keyword>
<name>A0A7G9W421_ALKCA</name>
<dbReference type="InterPro" id="IPR036634">
    <property type="entry name" value="PRD_sf"/>
</dbReference>
<dbReference type="SUPFAM" id="SSF63520">
    <property type="entry name" value="PTS-regulatory domain, PRD"/>
    <property type="match status" value="1"/>
</dbReference>
<dbReference type="RefSeq" id="WP_213167100.1">
    <property type="nucleotide sequence ID" value="NZ_CP058559.1"/>
</dbReference>
<keyword evidence="3" id="KW-0804">Transcription</keyword>
<dbReference type="Proteomes" id="UP000516160">
    <property type="component" value="Chromosome"/>
</dbReference>
<dbReference type="KEGG" id="acae:HYG86_00910"/>
<proteinExistence type="predicted"/>
<evidence type="ECO:0000256" key="3">
    <source>
        <dbReference type="ARBA" id="ARBA00023163"/>
    </source>
</evidence>
<dbReference type="EMBL" id="CP058559">
    <property type="protein sequence ID" value="QNO13433.1"/>
    <property type="molecule type" value="Genomic_DNA"/>
</dbReference>
<gene>
    <name evidence="5" type="ORF">HYG86_00910</name>
</gene>
<sequence>MDEMLHMRINLLKDAGEIDEQIAEAVINFAKDVEEQFNTKLDEENASMLITHVCMALPRIKKGEEINPINEVALAEIKQSQAYKKVPALVKNLEQNLNLQIPKSEFGYIALHLCSMEEKNNSKGGKV</sequence>
<dbReference type="AlphaFoldDB" id="A0A7G9W421"/>
<keyword evidence="6" id="KW-1185">Reference proteome</keyword>
<dbReference type="PANTHER" id="PTHR30185:SF18">
    <property type="entry name" value="TRANSCRIPTIONAL REGULATOR MTLR"/>
    <property type="match status" value="1"/>
</dbReference>
<keyword evidence="1" id="KW-0677">Repeat</keyword>
<evidence type="ECO:0000259" key="4">
    <source>
        <dbReference type="PROSITE" id="PS51372"/>
    </source>
</evidence>
<dbReference type="Pfam" id="PF00874">
    <property type="entry name" value="PRD"/>
    <property type="match status" value="1"/>
</dbReference>